<name>A0A8J7QRC8_9BACT</name>
<accession>A0A8J7QRC8</accession>
<dbReference type="PROSITE" id="PS01124">
    <property type="entry name" value="HTH_ARAC_FAMILY_2"/>
    <property type="match status" value="1"/>
</dbReference>
<protein>
    <submittedName>
        <fullName evidence="6">Helix-turn-helix transcriptional regulator</fullName>
    </submittedName>
</protein>
<dbReference type="Pfam" id="PF12833">
    <property type="entry name" value="HTH_18"/>
    <property type="match status" value="1"/>
</dbReference>
<dbReference type="PANTHER" id="PTHR43280:SF29">
    <property type="entry name" value="ARAC-FAMILY TRANSCRIPTIONAL REGULATOR"/>
    <property type="match status" value="1"/>
</dbReference>
<keyword evidence="1" id="KW-0805">Transcription regulation</keyword>
<evidence type="ECO:0000259" key="5">
    <source>
        <dbReference type="PROSITE" id="PS01124"/>
    </source>
</evidence>
<dbReference type="SMART" id="SM00342">
    <property type="entry name" value="HTH_ARAC"/>
    <property type="match status" value="1"/>
</dbReference>
<dbReference type="InterPro" id="IPR009057">
    <property type="entry name" value="Homeodomain-like_sf"/>
</dbReference>
<dbReference type="Proteomes" id="UP000664417">
    <property type="component" value="Unassembled WGS sequence"/>
</dbReference>
<dbReference type="EMBL" id="JAFREP010000043">
    <property type="protein sequence ID" value="MBO1322810.1"/>
    <property type="molecule type" value="Genomic_DNA"/>
</dbReference>
<evidence type="ECO:0000313" key="6">
    <source>
        <dbReference type="EMBL" id="MBO1322810.1"/>
    </source>
</evidence>
<dbReference type="GO" id="GO:0043565">
    <property type="term" value="F:sequence-specific DNA binding"/>
    <property type="evidence" value="ECO:0007669"/>
    <property type="project" value="InterPro"/>
</dbReference>
<keyword evidence="4" id="KW-1133">Transmembrane helix</keyword>
<feature type="transmembrane region" description="Helical" evidence="4">
    <location>
        <begin position="211"/>
        <end position="230"/>
    </location>
</feature>
<dbReference type="GO" id="GO:0003700">
    <property type="term" value="F:DNA-binding transcription factor activity"/>
    <property type="evidence" value="ECO:0007669"/>
    <property type="project" value="InterPro"/>
</dbReference>
<feature type="transmembrane region" description="Helical" evidence="4">
    <location>
        <begin position="6"/>
        <end position="26"/>
    </location>
</feature>
<feature type="transmembrane region" description="Helical" evidence="4">
    <location>
        <begin position="183"/>
        <end position="205"/>
    </location>
</feature>
<feature type="transmembrane region" description="Helical" evidence="4">
    <location>
        <begin position="65"/>
        <end position="86"/>
    </location>
</feature>
<dbReference type="PROSITE" id="PS00041">
    <property type="entry name" value="HTH_ARAC_FAMILY_1"/>
    <property type="match status" value="1"/>
</dbReference>
<organism evidence="6 7">
    <name type="scientific">Acanthopleuribacter pedis</name>
    <dbReference type="NCBI Taxonomy" id="442870"/>
    <lineage>
        <taxon>Bacteria</taxon>
        <taxon>Pseudomonadati</taxon>
        <taxon>Acidobacteriota</taxon>
        <taxon>Holophagae</taxon>
        <taxon>Acanthopleuribacterales</taxon>
        <taxon>Acanthopleuribacteraceae</taxon>
        <taxon>Acanthopleuribacter</taxon>
    </lineage>
</organism>
<gene>
    <name evidence="6" type="ORF">J3U88_30365</name>
</gene>
<dbReference type="InterPro" id="IPR018060">
    <property type="entry name" value="HTH_AraC"/>
</dbReference>
<dbReference type="AlphaFoldDB" id="A0A8J7QRC8"/>
<reference evidence="6" key="1">
    <citation type="submission" date="2021-03" db="EMBL/GenBank/DDBJ databases">
        <authorList>
            <person name="Wang G."/>
        </authorList>
    </citation>
    <scope>NUCLEOTIDE SEQUENCE</scope>
    <source>
        <strain evidence="6">KCTC 12899</strain>
    </source>
</reference>
<evidence type="ECO:0000256" key="4">
    <source>
        <dbReference type="SAM" id="Phobius"/>
    </source>
</evidence>
<keyword evidence="2" id="KW-0238">DNA-binding</keyword>
<evidence type="ECO:0000256" key="3">
    <source>
        <dbReference type="ARBA" id="ARBA00023163"/>
    </source>
</evidence>
<evidence type="ECO:0000256" key="2">
    <source>
        <dbReference type="ARBA" id="ARBA00023125"/>
    </source>
</evidence>
<dbReference type="SUPFAM" id="SSF46689">
    <property type="entry name" value="Homeodomain-like"/>
    <property type="match status" value="1"/>
</dbReference>
<comment type="caution">
    <text evidence="6">The sequence shown here is derived from an EMBL/GenBank/DDBJ whole genome shotgun (WGS) entry which is preliminary data.</text>
</comment>
<sequence length="379" mass="43097">MVFSGAQLMCFLGAVQALQLGIVALLRSEKPRANRWFAATVLLIGLLLAVAAPRFAVQPAEQPPYFWMHLWSSLSLLVSPLIYFYVRASVGVVRFRPVSLLHFLPATAHLSLLFPLVLMDAGTRAETVNFYMERELYRSIIPGLRIGAGLTFIYWIGCFWWVRRLEKHILATASFSDQRQIDWLKWFTSLLVVLLVMLALGRLLASDQVELVGVTCFALFLLILNISAMVRPELFHGIAADLQLPEPTPAETPKYEHSQLEQDEKQRIAQKCRDWFEREKPYLDEELTLARVSQALKVSRNELSQVLNETEASSFYDYVNDYRIAAAKGLLEDPTQDHLSIDGIALEVGFRSRSVFYTAFKKRTNTTPGAWRKQRGKIG</sequence>
<keyword evidence="4" id="KW-0472">Membrane</keyword>
<feature type="transmembrane region" description="Helical" evidence="4">
    <location>
        <begin position="33"/>
        <end position="53"/>
    </location>
</feature>
<keyword evidence="3" id="KW-0804">Transcription</keyword>
<dbReference type="PANTHER" id="PTHR43280">
    <property type="entry name" value="ARAC-FAMILY TRANSCRIPTIONAL REGULATOR"/>
    <property type="match status" value="1"/>
</dbReference>
<dbReference type="InterPro" id="IPR018062">
    <property type="entry name" value="HTH_AraC-typ_CS"/>
</dbReference>
<feature type="transmembrane region" description="Helical" evidence="4">
    <location>
        <begin position="98"/>
        <end position="119"/>
    </location>
</feature>
<feature type="transmembrane region" description="Helical" evidence="4">
    <location>
        <begin position="139"/>
        <end position="162"/>
    </location>
</feature>
<dbReference type="RefSeq" id="WP_207862781.1">
    <property type="nucleotide sequence ID" value="NZ_JAFREP010000043.1"/>
</dbReference>
<proteinExistence type="predicted"/>
<dbReference type="Gene3D" id="1.10.10.60">
    <property type="entry name" value="Homeodomain-like"/>
    <property type="match status" value="2"/>
</dbReference>
<evidence type="ECO:0000256" key="1">
    <source>
        <dbReference type="ARBA" id="ARBA00023015"/>
    </source>
</evidence>
<feature type="domain" description="HTH araC/xylS-type" evidence="5">
    <location>
        <begin position="266"/>
        <end position="374"/>
    </location>
</feature>
<keyword evidence="4" id="KW-0812">Transmembrane</keyword>
<evidence type="ECO:0000313" key="7">
    <source>
        <dbReference type="Proteomes" id="UP000664417"/>
    </source>
</evidence>
<keyword evidence="7" id="KW-1185">Reference proteome</keyword>